<keyword evidence="5" id="KW-0029">Amino-acid transport</keyword>
<keyword evidence="6 8" id="KW-1133">Transmembrane helix</keyword>
<dbReference type="GO" id="GO:0006865">
    <property type="term" value="P:amino acid transport"/>
    <property type="evidence" value="ECO:0007669"/>
    <property type="project" value="UniProtKB-KW"/>
</dbReference>
<feature type="transmembrane region" description="Helical" evidence="8">
    <location>
        <begin position="41"/>
        <end position="63"/>
    </location>
</feature>
<evidence type="ECO:0000256" key="7">
    <source>
        <dbReference type="ARBA" id="ARBA00023136"/>
    </source>
</evidence>
<dbReference type="GO" id="GO:0080143">
    <property type="term" value="P:regulation of amino acid export"/>
    <property type="evidence" value="ECO:0007669"/>
    <property type="project" value="InterPro"/>
</dbReference>
<dbReference type="PANTHER" id="PTHR33228">
    <property type="entry name" value="PROTEIN GLUTAMINE DUMPER 4-RELATED"/>
    <property type="match status" value="1"/>
</dbReference>
<gene>
    <name evidence="9" type="ORF">ZIOFF_026198</name>
</gene>
<evidence type="ECO:0000256" key="3">
    <source>
        <dbReference type="ARBA" id="ARBA00022448"/>
    </source>
</evidence>
<keyword evidence="4 8" id="KW-0812">Transmembrane</keyword>
<protein>
    <submittedName>
        <fullName evidence="9">Uncharacterized protein</fullName>
    </submittedName>
</protein>
<reference evidence="9 10" key="1">
    <citation type="submission" date="2020-08" db="EMBL/GenBank/DDBJ databases">
        <title>Plant Genome Project.</title>
        <authorList>
            <person name="Zhang R.-G."/>
        </authorList>
    </citation>
    <scope>NUCLEOTIDE SEQUENCE [LARGE SCALE GENOMIC DNA]</scope>
    <source>
        <tissue evidence="9">Rhizome</tissue>
    </source>
</reference>
<dbReference type="InterPro" id="IPR040359">
    <property type="entry name" value="GDU"/>
</dbReference>
<evidence type="ECO:0000256" key="5">
    <source>
        <dbReference type="ARBA" id="ARBA00022970"/>
    </source>
</evidence>
<sequence>MFFERRPRAIGRRAFEQDQSMGTRVLSSCHGNGSSFWHTPIPYLFGGIGAMMVLIAVALLMLACSRRKSFVDSDNPSLALEPEDASIQVPIDLEPRFAVIVAGKDTPTFLAKPVPCVLRDSASLQES</sequence>
<comment type="caution">
    <text evidence="9">The sequence shown here is derived from an EMBL/GenBank/DDBJ whole genome shotgun (WGS) entry which is preliminary data.</text>
</comment>
<evidence type="ECO:0000256" key="2">
    <source>
        <dbReference type="ARBA" id="ARBA00009977"/>
    </source>
</evidence>
<comment type="similarity">
    <text evidence="2">Belongs to the GLUTAMINE DUMPER 1 (TC 9.B.60) family.</text>
</comment>
<dbReference type="GO" id="GO:0016020">
    <property type="term" value="C:membrane"/>
    <property type="evidence" value="ECO:0007669"/>
    <property type="project" value="UniProtKB-SubCell"/>
</dbReference>
<proteinExistence type="inferred from homology"/>
<keyword evidence="10" id="KW-1185">Reference proteome</keyword>
<evidence type="ECO:0000313" key="10">
    <source>
        <dbReference type="Proteomes" id="UP000734854"/>
    </source>
</evidence>
<evidence type="ECO:0000313" key="9">
    <source>
        <dbReference type="EMBL" id="KAG6515768.1"/>
    </source>
</evidence>
<evidence type="ECO:0000256" key="1">
    <source>
        <dbReference type="ARBA" id="ARBA00004167"/>
    </source>
</evidence>
<organism evidence="9 10">
    <name type="scientific">Zingiber officinale</name>
    <name type="common">Ginger</name>
    <name type="synonym">Amomum zingiber</name>
    <dbReference type="NCBI Taxonomy" id="94328"/>
    <lineage>
        <taxon>Eukaryota</taxon>
        <taxon>Viridiplantae</taxon>
        <taxon>Streptophyta</taxon>
        <taxon>Embryophyta</taxon>
        <taxon>Tracheophyta</taxon>
        <taxon>Spermatophyta</taxon>
        <taxon>Magnoliopsida</taxon>
        <taxon>Liliopsida</taxon>
        <taxon>Zingiberales</taxon>
        <taxon>Zingiberaceae</taxon>
        <taxon>Zingiber</taxon>
    </lineage>
</organism>
<keyword evidence="3" id="KW-0813">Transport</keyword>
<dbReference type="PANTHER" id="PTHR33228:SF49">
    <property type="entry name" value="PROTEIN GLUTAMINE DUMPER 5"/>
    <property type="match status" value="1"/>
</dbReference>
<evidence type="ECO:0000256" key="8">
    <source>
        <dbReference type="SAM" id="Phobius"/>
    </source>
</evidence>
<name>A0A8J5GW34_ZINOF</name>
<dbReference type="Proteomes" id="UP000734854">
    <property type="component" value="Unassembled WGS sequence"/>
</dbReference>
<evidence type="ECO:0000256" key="4">
    <source>
        <dbReference type="ARBA" id="ARBA00022692"/>
    </source>
</evidence>
<comment type="subcellular location">
    <subcellularLocation>
        <location evidence="1">Membrane</location>
        <topology evidence="1">Single-pass membrane protein</topology>
    </subcellularLocation>
</comment>
<keyword evidence="7 8" id="KW-0472">Membrane</keyword>
<evidence type="ECO:0000256" key="6">
    <source>
        <dbReference type="ARBA" id="ARBA00022989"/>
    </source>
</evidence>
<dbReference type="AlphaFoldDB" id="A0A8J5GW34"/>
<dbReference type="EMBL" id="JACMSC010000007">
    <property type="protein sequence ID" value="KAG6515768.1"/>
    <property type="molecule type" value="Genomic_DNA"/>
</dbReference>
<accession>A0A8J5GW34</accession>